<dbReference type="GO" id="GO:0016810">
    <property type="term" value="F:hydrolase activity, acting on carbon-nitrogen (but not peptide) bonds"/>
    <property type="evidence" value="ECO:0007669"/>
    <property type="project" value="InterPro"/>
</dbReference>
<dbReference type="InterPro" id="IPR032466">
    <property type="entry name" value="Metal_Hydrolase"/>
</dbReference>
<evidence type="ECO:0000259" key="2">
    <source>
        <dbReference type="Pfam" id="PF07969"/>
    </source>
</evidence>
<dbReference type="CDD" id="cd01300">
    <property type="entry name" value="YtcJ_like"/>
    <property type="match status" value="1"/>
</dbReference>
<dbReference type="InterPro" id="IPR033932">
    <property type="entry name" value="YtcJ-like"/>
</dbReference>
<evidence type="ECO:0000313" key="3">
    <source>
        <dbReference type="EMBL" id="KAF1981736.1"/>
    </source>
</evidence>
<protein>
    <submittedName>
        <fullName evidence="3">Amidohydrolase 3</fullName>
    </submittedName>
</protein>
<dbReference type="InterPro" id="IPR013108">
    <property type="entry name" value="Amidohydro_3"/>
</dbReference>
<sequence>MAVSMLTAVLVLILPYALFNIPNIFDNTYCYTGVTTLSLLKPTASCFTVSSSGRFTDVFDLQDKRPSWLSRVIFRDGFVLPGLWDGHGHLIQYGELLHSVNLFGSVSMDDALSNVRQYVGANPDVGTAGDWIRGVGWDQAAFGRMPVARDLEDDIALKGKYIMLDRIDVHCVWVSQAVLNLLQEPIPDVPGGEVIRNPGLGVFCDNAMDMIMKVFSKPDAVKKSKFVSSAMKELNKVGIVGMHGAGATPNDLEMYESLADGEAWSVRVYAMLECGKRNTFCPEAAEHIFRDDGMLYMRSVKLFADGALGSWGSAMLEPYDDHPQSSGSLLINGSDLMSIATAWATEGYQVNIHAIGDLANRLAISALFWALDTICRTTSRSECQEIHRFRLEHAQIIHPDDQQRMFDAGIIPSIQPTHATSDMAYAEDRLGKTRTAEEAYRMKSFLSLNPVLGSDFPVEPPNPFEGIFAAVTRKSPHTGKGKGGGDEGWYLEEALTLGQALEGFTKGPARGAFLDGVAGVIQEDAFADWIVVDMPLEEMRMDDLRAVSVRETWVAGKQVYSG</sequence>
<accession>A0A6G1GL99</accession>
<gene>
    <name evidence="3" type="ORF">K402DRAFT_385912</name>
</gene>
<feature type="signal peptide" evidence="1">
    <location>
        <begin position="1"/>
        <end position="19"/>
    </location>
</feature>
<dbReference type="Pfam" id="PF07969">
    <property type="entry name" value="Amidohydro_3"/>
    <property type="match status" value="1"/>
</dbReference>
<proteinExistence type="predicted"/>
<keyword evidence="3" id="KW-0378">Hydrolase</keyword>
<feature type="domain" description="Amidohydrolase 3" evidence="2">
    <location>
        <begin position="76"/>
        <end position="560"/>
    </location>
</feature>
<keyword evidence="4" id="KW-1185">Reference proteome</keyword>
<dbReference type="EMBL" id="ML977194">
    <property type="protein sequence ID" value="KAF1981736.1"/>
    <property type="molecule type" value="Genomic_DNA"/>
</dbReference>
<dbReference type="PANTHER" id="PTHR22642">
    <property type="entry name" value="IMIDAZOLONEPROPIONASE"/>
    <property type="match status" value="1"/>
</dbReference>
<evidence type="ECO:0000256" key="1">
    <source>
        <dbReference type="SAM" id="SignalP"/>
    </source>
</evidence>
<dbReference type="OrthoDB" id="3501663at2759"/>
<dbReference type="Gene3D" id="3.20.20.140">
    <property type="entry name" value="Metal-dependent hydrolases"/>
    <property type="match status" value="1"/>
</dbReference>
<dbReference type="AlphaFoldDB" id="A0A6G1GL99"/>
<organism evidence="3 4">
    <name type="scientific">Aulographum hederae CBS 113979</name>
    <dbReference type="NCBI Taxonomy" id="1176131"/>
    <lineage>
        <taxon>Eukaryota</taxon>
        <taxon>Fungi</taxon>
        <taxon>Dikarya</taxon>
        <taxon>Ascomycota</taxon>
        <taxon>Pezizomycotina</taxon>
        <taxon>Dothideomycetes</taxon>
        <taxon>Pleosporomycetidae</taxon>
        <taxon>Aulographales</taxon>
        <taxon>Aulographaceae</taxon>
    </lineage>
</organism>
<dbReference type="Proteomes" id="UP000800041">
    <property type="component" value="Unassembled WGS sequence"/>
</dbReference>
<evidence type="ECO:0000313" key="4">
    <source>
        <dbReference type="Proteomes" id="UP000800041"/>
    </source>
</evidence>
<dbReference type="InterPro" id="IPR011059">
    <property type="entry name" value="Metal-dep_hydrolase_composite"/>
</dbReference>
<dbReference type="Gene3D" id="2.30.40.10">
    <property type="entry name" value="Urease, subunit C, domain 1"/>
    <property type="match status" value="1"/>
</dbReference>
<keyword evidence="1" id="KW-0732">Signal</keyword>
<dbReference type="SUPFAM" id="SSF51556">
    <property type="entry name" value="Metallo-dependent hydrolases"/>
    <property type="match status" value="1"/>
</dbReference>
<reference evidence="3" key="1">
    <citation type="journal article" date="2020" name="Stud. Mycol.">
        <title>101 Dothideomycetes genomes: a test case for predicting lifestyles and emergence of pathogens.</title>
        <authorList>
            <person name="Haridas S."/>
            <person name="Albert R."/>
            <person name="Binder M."/>
            <person name="Bloem J."/>
            <person name="Labutti K."/>
            <person name="Salamov A."/>
            <person name="Andreopoulos B."/>
            <person name="Baker S."/>
            <person name="Barry K."/>
            <person name="Bills G."/>
            <person name="Bluhm B."/>
            <person name="Cannon C."/>
            <person name="Castanera R."/>
            <person name="Culley D."/>
            <person name="Daum C."/>
            <person name="Ezra D."/>
            <person name="Gonzalez J."/>
            <person name="Henrissat B."/>
            <person name="Kuo A."/>
            <person name="Liang C."/>
            <person name="Lipzen A."/>
            <person name="Lutzoni F."/>
            <person name="Magnuson J."/>
            <person name="Mondo S."/>
            <person name="Nolan M."/>
            <person name="Ohm R."/>
            <person name="Pangilinan J."/>
            <person name="Park H.-J."/>
            <person name="Ramirez L."/>
            <person name="Alfaro M."/>
            <person name="Sun H."/>
            <person name="Tritt A."/>
            <person name="Yoshinaga Y."/>
            <person name="Zwiers L.-H."/>
            <person name="Turgeon B."/>
            <person name="Goodwin S."/>
            <person name="Spatafora J."/>
            <person name="Crous P."/>
            <person name="Grigoriev I."/>
        </authorList>
    </citation>
    <scope>NUCLEOTIDE SEQUENCE</scope>
    <source>
        <strain evidence="3">CBS 113979</strain>
    </source>
</reference>
<name>A0A6G1GL99_9PEZI</name>
<dbReference type="PANTHER" id="PTHR22642:SF2">
    <property type="entry name" value="PROTEIN LONG AFTER FAR-RED 3"/>
    <property type="match status" value="1"/>
</dbReference>
<feature type="chain" id="PRO_5026089026" evidence="1">
    <location>
        <begin position="20"/>
        <end position="562"/>
    </location>
</feature>
<dbReference type="Gene3D" id="3.10.310.70">
    <property type="match status" value="1"/>
</dbReference>